<protein>
    <submittedName>
        <fullName evidence="2">Transposase for insertion sequence element</fullName>
    </submittedName>
</protein>
<dbReference type="Pfam" id="PF13701">
    <property type="entry name" value="DDE_Tnp_1_4"/>
    <property type="match status" value="1"/>
</dbReference>
<dbReference type="AlphaFoldDB" id="S5SWB5"/>
<evidence type="ECO:0000313" key="2">
    <source>
        <dbReference type="EMBL" id="AGS35377.1"/>
    </source>
</evidence>
<proteinExistence type="predicted"/>
<dbReference type="STRING" id="1224163.B841_09520"/>
<dbReference type="HOGENOM" id="CLU_1719264_0_0_11"/>
<dbReference type="KEGG" id="cmd:B841_09520"/>
<feature type="domain" description="Transposase DDE" evidence="1">
    <location>
        <begin position="66"/>
        <end position="151"/>
    </location>
</feature>
<evidence type="ECO:0000313" key="3">
    <source>
        <dbReference type="Proteomes" id="UP000015388"/>
    </source>
</evidence>
<dbReference type="PATRIC" id="fig|1224163.3.peg.1917"/>
<name>S5SWB5_9CORY</name>
<dbReference type="InterPro" id="IPR025668">
    <property type="entry name" value="Tnp_DDE_dom"/>
</dbReference>
<sequence length="152" mass="16687">MGFRDSDAIGIIVSITGHEAKSHILRPDGRPATLATGFIADITDRVRSWAPQRPPTIGITLDNYPAGIRVVIKAKHPASGAQLAITDVDGRRVRLFVTNLCGQPQRLDRAYSRRGRCEQRIKNLKDLGLAKLPHYGAGMNQAWILSVMLAHT</sequence>
<evidence type="ECO:0000259" key="1">
    <source>
        <dbReference type="Pfam" id="PF13701"/>
    </source>
</evidence>
<dbReference type="Proteomes" id="UP000015388">
    <property type="component" value="Chromosome"/>
</dbReference>
<gene>
    <name evidence="2" type="ORF">B841_09520</name>
</gene>
<organism evidence="2 3">
    <name type="scientific">Corynebacterium maris DSM 45190</name>
    <dbReference type="NCBI Taxonomy" id="1224163"/>
    <lineage>
        <taxon>Bacteria</taxon>
        <taxon>Bacillati</taxon>
        <taxon>Actinomycetota</taxon>
        <taxon>Actinomycetes</taxon>
        <taxon>Mycobacteriales</taxon>
        <taxon>Corynebacteriaceae</taxon>
        <taxon>Corynebacterium</taxon>
    </lineage>
</organism>
<reference evidence="2 3" key="1">
    <citation type="submission" date="2012-11" db="EMBL/GenBank/DDBJ databases">
        <title>The complete genome sequence of Corynebacterium maris Coryn-1 (=DSM 45190).</title>
        <authorList>
            <person name="Schaffert L."/>
            <person name="Albersmeier A."/>
            <person name="Kalinowski J."/>
            <person name="Ruckert C."/>
        </authorList>
    </citation>
    <scope>NUCLEOTIDE SEQUENCE [LARGE SCALE GENOMIC DNA]</scope>
    <source>
        <strain evidence="3">Coryn-1</strain>
    </source>
</reference>
<dbReference type="eggNOG" id="COG3385">
    <property type="taxonomic scope" value="Bacteria"/>
</dbReference>
<accession>S5SWB5</accession>
<dbReference type="EMBL" id="CP003924">
    <property type="protein sequence ID" value="AGS35377.1"/>
    <property type="molecule type" value="Genomic_DNA"/>
</dbReference>
<keyword evidence="3" id="KW-1185">Reference proteome</keyword>